<evidence type="ECO:0000256" key="15">
    <source>
        <dbReference type="ARBA" id="ARBA00049141"/>
    </source>
</evidence>
<dbReference type="NCBIfam" id="TIGR00407">
    <property type="entry name" value="proA"/>
    <property type="match status" value="1"/>
</dbReference>
<evidence type="ECO:0000313" key="16">
    <source>
        <dbReference type="EMBL" id="KAJ6799114.1"/>
    </source>
</evidence>
<dbReference type="InterPro" id="IPR020593">
    <property type="entry name" value="G-glutamylP_reductase_CS"/>
</dbReference>
<protein>
    <submittedName>
        <fullName evidence="17">Delta-1-pyrroline-5-carboxylate synthase-like isoform X2</fullName>
    </submittedName>
</protein>
<evidence type="ECO:0000256" key="9">
    <source>
        <dbReference type="ARBA" id="ARBA00022777"/>
    </source>
</evidence>
<comment type="similarity">
    <text evidence="3">In the C-terminal section; belongs to the gamma-glutamyl phosphate reductase family.</text>
</comment>
<evidence type="ECO:0000256" key="6">
    <source>
        <dbReference type="ARBA" id="ARBA00022650"/>
    </source>
</evidence>
<dbReference type="InterPro" id="IPR016163">
    <property type="entry name" value="Ald_DH_C"/>
</dbReference>
<keyword evidence="9" id="KW-0418">Kinase</keyword>
<evidence type="ECO:0000256" key="7">
    <source>
        <dbReference type="ARBA" id="ARBA00022679"/>
    </source>
</evidence>
<organism evidence="17 18">
    <name type="scientific">Iris pallida</name>
    <name type="common">Sweet iris</name>
    <dbReference type="NCBI Taxonomy" id="29817"/>
    <lineage>
        <taxon>Eukaryota</taxon>
        <taxon>Viridiplantae</taxon>
        <taxon>Streptophyta</taxon>
        <taxon>Embryophyta</taxon>
        <taxon>Tracheophyta</taxon>
        <taxon>Spermatophyta</taxon>
        <taxon>Magnoliopsida</taxon>
        <taxon>Liliopsida</taxon>
        <taxon>Asparagales</taxon>
        <taxon>Iridaceae</taxon>
        <taxon>Iridoideae</taxon>
        <taxon>Irideae</taxon>
        <taxon>Iris</taxon>
    </lineage>
</organism>
<name>A0AAX6GDE5_IRIPA</name>
<keyword evidence="12" id="KW-0560">Oxidoreductase</keyword>
<comment type="similarity">
    <text evidence="4">In the N-terminal section; belongs to the glutamate 5-kinase family.</text>
</comment>
<keyword evidence="8" id="KW-0547">Nucleotide-binding</keyword>
<reference evidence="17" key="2">
    <citation type="submission" date="2023-04" db="EMBL/GenBank/DDBJ databases">
        <authorList>
            <person name="Bruccoleri R.E."/>
            <person name="Oakeley E.J."/>
            <person name="Faust A.-M."/>
            <person name="Dessus-Babus S."/>
            <person name="Altorfer M."/>
            <person name="Burckhardt D."/>
            <person name="Oertli M."/>
            <person name="Naumann U."/>
            <person name="Petersen F."/>
            <person name="Wong J."/>
        </authorList>
    </citation>
    <scope>NUCLEOTIDE SEQUENCE</scope>
    <source>
        <strain evidence="17">GSM-AAB239-AS_SAM_17_03QT</strain>
        <tissue evidence="17">Leaf</tissue>
    </source>
</reference>
<evidence type="ECO:0000256" key="4">
    <source>
        <dbReference type="ARBA" id="ARBA00009302"/>
    </source>
</evidence>
<evidence type="ECO:0000256" key="13">
    <source>
        <dbReference type="ARBA" id="ARBA00023268"/>
    </source>
</evidence>
<keyword evidence="7" id="KW-0808">Transferase</keyword>
<accession>A0AAX6GDE5</accession>
<keyword evidence="10" id="KW-0067">ATP-binding</keyword>
<evidence type="ECO:0000256" key="3">
    <source>
        <dbReference type="ARBA" id="ARBA00006300"/>
    </source>
</evidence>
<evidence type="ECO:0000313" key="18">
    <source>
        <dbReference type="Proteomes" id="UP001140949"/>
    </source>
</evidence>
<evidence type="ECO:0000256" key="10">
    <source>
        <dbReference type="ARBA" id="ARBA00022840"/>
    </source>
</evidence>
<keyword evidence="18" id="KW-1185">Reference proteome</keyword>
<comment type="catalytic activity">
    <reaction evidence="15">
        <text>L-glutamate + ATP = L-glutamyl 5-phosphate + ADP</text>
        <dbReference type="Rhea" id="RHEA:14877"/>
        <dbReference type="ChEBI" id="CHEBI:29985"/>
        <dbReference type="ChEBI" id="CHEBI:30616"/>
        <dbReference type="ChEBI" id="CHEBI:58274"/>
        <dbReference type="ChEBI" id="CHEBI:456216"/>
        <dbReference type="EC" id="2.7.2.11"/>
    </reaction>
</comment>
<dbReference type="EMBL" id="JANAVB010040014">
    <property type="protein sequence ID" value="KAJ6799114.1"/>
    <property type="molecule type" value="Genomic_DNA"/>
</dbReference>
<dbReference type="InterPro" id="IPR016161">
    <property type="entry name" value="Ald_DH/histidinol_DH"/>
</dbReference>
<evidence type="ECO:0000313" key="17">
    <source>
        <dbReference type="EMBL" id="KAJ6826744.1"/>
    </source>
</evidence>
<proteinExistence type="inferred from homology"/>
<gene>
    <name evidence="16" type="ORF">M6B38_209345</name>
    <name evidence="17" type="ORF">M6B38_370535</name>
</gene>
<dbReference type="Gene3D" id="3.40.309.10">
    <property type="entry name" value="Aldehyde Dehydrogenase, Chain A, domain 2"/>
    <property type="match status" value="1"/>
</dbReference>
<evidence type="ECO:0000256" key="2">
    <source>
        <dbReference type="ARBA" id="ARBA00005185"/>
    </source>
</evidence>
<dbReference type="EMBL" id="JANAVB010020600">
    <property type="protein sequence ID" value="KAJ6826744.1"/>
    <property type="molecule type" value="Genomic_DNA"/>
</dbReference>
<dbReference type="PANTHER" id="PTHR11063:SF8">
    <property type="entry name" value="DELTA-1-PYRROLINE-5-CARBOXYLATE SYNTHASE"/>
    <property type="match status" value="1"/>
</dbReference>
<comment type="pathway">
    <text evidence="2">Amino-acid biosynthesis; L-proline biosynthesis; L-glutamate 5-semialdehyde from L-glutamate: step 1/2.</text>
</comment>
<dbReference type="SUPFAM" id="SSF53720">
    <property type="entry name" value="ALDH-like"/>
    <property type="match status" value="1"/>
</dbReference>
<dbReference type="GO" id="GO:0005524">
    <property type="term" value="F:ATP binding"/>
    <property type="evidence" value="ECO:0007669"/>
    <property type="project" value="UniProtKB-KW"/>
</dbReference>
<dbReference type="NCBIfam" id="NF001221">
    <property type="entry name" value="PRK00197.1"/>
    <property type="match status" value="1"/>
</dbReference>
<dbReference type="PANTHER" id="PTHR11063">
    <property type="entry name" value="GLUTAMATE SEMIALDEHYDE DEHYDROGENASE"/>
    <property type="match status" value="1"/>
</dbReference>
<evidence type="ECO:0000256" key="14">
    <source>
        <dbReference type="ARBA" id="ARBA00049024"/>
    </source>
</evidence>
<dbReference type="GO" id="GO:0004350">
    <property type="term" value="F:glutamate-5-semialdehyde dehydrogenase activity"/>
    <property type="evidence" value="ECO:0007669"/>
    <property type="project" value="UniProtKB-EC"/>
</dbReference>
<dbReference type="InterPro" id="IPR000965">
    <property type="entry name" value="GPR_dom"/>
</dbReference>
<dbReference type="GO" id="GO:0004349">
    <property type="term" value="F:glutamate 5-kinase activity"/>
    <property type="evidence" value="ECO:0007669"/>
    <property type="project" value="UniProtKB-EC"/>
</dbReference>
<comment type="caution">
    <text evidence="17">The sequence shown here is derived from an EMBL/GenBank/DDBJ whole genome shotgun (WGS) entry which is preliminary data.</text>
</comment>
<comment type="catalytic activity">
    <reaction evidence="14">
        <text>L-glutamate 5-semialdehyde + phosphate + NADP(+) = L-glutamyl 5-phosphate + NADPH + H(+)</text>
        <dbReference type="Rhea" id="RHEA:19541"/>
        <dbReference type="ChEBI" id="CHEBI:15378"/>
        <dbReference type="ChEBI" id="CHEBI:43474"/>
        <dbReference type="ChEBI" id="CHEBI:57783"/>
        <dbReference type="ChEBI" id="CHEBI:58066"/>
        <dbReference type="ChEBI" id="CHEBI:58274"/>
        <dbReference type="ChEBI" id="CHEBI:58349"/>
        <dbReference type="EC" id="1.2.1.41"/>
    </reaction>
</comment>
<evidence type="ECO:0000256" key="11">
    <source>
        <dbReference type="ARBA" id="ARBA00022857"/>
    </source>
</evidence>
<evidence type="ECO:0000256" key="12">
    <source>
        <dbReference type="ARBA" id="ARBA00023002"/>
    </source>
</evidence>
<keyword evidence="6" id="KW-0641">Proline biosynthesis</keyword>
<keyword evidence="13" id="KW-0511">Multifunctional enzyme</keyword>
<sequence>MEDPIGHILRKTELADGLILEKTSCPLGVLLIVFESRPDALVQIASLAVRTGNGLLLKGGKEATRSNSVLHKIITGAIPDSVGQKLIGLVTSRDEIPDLLKLDDVIDLVIPRGSNKLVSQIKESTKIPVLGHADGICHVFVDKSADMDMAKHIVLDAKIDYPAACNAMETLLVHKDLVDTNGFSDLVVQLRAKGVALCGGPRASAKLDIPFAHSFHHEYNSMACALEIVDDVLAAVDHINCHGSAHTDCIVTEDREVAEIFLNQVDSAAVFHNASTRFCDGARFGLGAEVGISTSRIHARGPVGVEGLLTTRWILRGSGQIVDGDKGVTYTHKNLPLQ</sequence>
<dbReference type="InterPro" id="IPR016162">
    <property type="entry name" value="Ald_DH_N"/>
</dbReference>
<dbReference type="GO" id="GO:0008652">
    <property type="term" value="P:amino acid biosynthetic process"/>
    <property type="evidence" value="ECO:0007669"/>
    <property type="project" value="UniProtKB-KW"/>
</dbReference>
<evidence type="ECO:0000256" key="5">
    <source>
        <dbReference type="ARBA" id="ARBA00022605"/>
    </source>
</evidence>
<comment type="pathway">
    <text evidence="1">Amino-acid biosynthesis; L-proline biosynthesis; L-glutamate 5-semialdehyde from L-glutamate: step 2/2.</text>
</comment>
<dbReference type="AlphaFoldDB" id="A0AAX6GDE5"/>
<evidence type="ECO:0000256" key="1">
    <source>
        <dbReference type="ARBA" id="ARBA00004985"/>
    </source>
</evidence>
<dbReference type="FunFam" id="3.40.309.10:FF:000015">
    <property type="entry name" value="Delta-1-pyrroline-5-carboxylate synthase"/>
    <property type="match status" value="1"/>
</dbReference>
<dbReference type="PROSITE" id="PS01223">
    <property type="entry name" value="PROA"/>
    <property type="match status" value="1"/>
</dbReference>
<dbReference type="CDD" id="cd07079">
    <property type="entry name" value="ALDH_F18-19_ProA-GPR"/>
    <property type="match status" value="1"/>
</dbReference>
<reference evidence="17" key="1">
    <citation type="journal article" date="2023" name="GigaByte">
        <title>Genome assembly of the bearded iris, Iris pallida Lam.</title>
        <authorList>
            <person name="Bruccoleri R.E."/>
            <person name="Oakeley E.J."/>
            <person name="Faust A.M.E."/>
            <person name="Altorfer M."/>
            <person name="Dessus-Babus S."/>
            <person name="Burckhardt D."/>
            <person name="Oertli M."/>
            <person name="Naumann U."/>
            <person name="Petersen F."/>
            <person name="Wong J."/>
        </authorList>
    </citation>
    <scope>NUCLEOTIDE SEQUENCE</scope>
    <source>
        <strain evidence="17">GSM-AAB239-AS_SAM_17_03QT</strain>
    </source>
</reference>
<keyword evidence="11" id="KW-0521">NADP</keyword>
<dbReference type="Proteomes" id="UP001140949">
    <property type="component" value="Unassembled WGS sequence"/>
</dbReference>
<evidence type="ECO:0000256" key="8">
    <source>
        <dbReference type="ARBA" id="ARBA00022741"/>
    </source>
</evidence>
<keyword evidence="5" id="KW-0028">Amino-acid biosynthesis</keyword>
<dbReference type="Gene3D" id="3.40.605.10">
    <property type="entry name" value="Aldehyde Dehydrogenase, Chain A, domain 1"/>
    <property type="match status" value="1"/>
</dbReference>